<keyword evidence="1" id="KW-1133">Transmembrane helix</keyword>
<accession>A0ABU0M289</accession>
<evidence type="ECO:0000313" key="2">
    <source>
        <dbReference type="EMBL" id="MDQ0515058.1"/>
    </source>
</evidence>
<evidence type="ECO:0000313" key="3">
    <source>
        <dbReference type="Proteomes" id="UP001223743"/>
    </source>
</evidence>
<organism evidence="2 3">
    <name type="scientific">Kaistia geumhonensis</name>
    <dbReference type="NCBI Taxonomy" id="410839"/>
    <lineage>
        <taxon>Bacteria</taxon>
        <taxon>Pseudomonadati</taxon>
        <taxon>Pseudomonadota</taxon>
        <taxon>Alphaproteobacteria</taxon>
        <taxon>Hyphomicrobiales</taxon>
        <taxon>Kaistiaceae</taxon>
        <taxon>Kaistia</taxon>
    </lineage>
</organism>
<dbReference type="Proteomes" id="UP001223743">
    <property type="component" value="Unassembled WGS sequence"/>
</dbReference>
<gene>
    <name evidence="2" type="ORF">QO015_000671</name>
</gene>
<feature type="transmembrane region" description="Helical" evidence="1">
    <location>
        <begin position="76"/>
        <end position="96"/>
    </location>
</feature>
<feature type="transmembrane region" description="Helical" evidence="1">
    <location>
        <begin position="154"/>
        <end position="170"/>
    </location>
</feature>
<feature type="transmembrane region" description="Helical" evidence="1">
    <location>
        <begin position="12"/>
        <end position="32"/>
    </location>
</feature>
<sequence length="203" mass="21416">MALPSEYARFGYRWALAALVFSLGYGVPQILQVAGVLTFPLDEILIFAPSLALAPSFVLAMAGLHATRLPAGDPRTLGAIGLAIMYATLVSSVYAIQLSAVIPGKLAGDSMIATLFSCCGQGQPLTAVDLTGYTLMSLSTLVAAPAIQPRATRLAMIANGLIAPFLILQTAWPGLIWIGALWLVTFPLAMGLLARDQWRLSLS</sequence>
<comment type="caution">
    <text evidence="2">The sequence shown here is derived from an EMBL/GenBank/DDBJ whole genome shotgun (WGS) entry which is preliminary data.</text>
</comment>
<feature type="transmembrane region" description="Helical" evidence="1">
    <location>
        <begin position="44"/>
        <end position="64"/>
    </location>
</feature>
<dbReference type="RefSeq" id="WP_266281465.1">
    <property type="nucleotide sequence ID" value="NZ_JAPKNF010000001.1"/>
</dbReference>
<keyword evidence="1" id="KW-0472">Membrane</keyword>
<feature type="transmembrane region" description="Helical" evidence="1">
    <location>
        <begin position="130"/>
        <end position="147"/>
    </location>
</feature>
<name>A0ABU0M289_9HYPH</name>
<proteinExistence type="predicted"/>
<protein>
    <submittedName>
        <fullName evidence="2">Uncharacterized protein</fullName>
    </submittedName>
</protein>
<feature type="transmembrane region" description="Helical" evidence="1">
    <location>
        <begin position="176"/>
        <end position="194"/>
    </location>
</feature>
<keyword evidence="1" id="KW-0812">Transmembrane</keyword>
<reference evidence="2 3" key="1">
    <citation type="submission" date="2023-07" db="EMBL/GenBank/DDBJ databases">
        <title>Genomic Encyclopedia of Type Strains, Phase IV (KMG-IV): sequencing the most valuable type-strain genomes for metagenomic binning, comparative biology and taxonomic classification.</title>
        <authorList>
            <person name="Goeker M."/>
        </authorList>
    </citation>
    <scope>NUCLEOTIDE SEQUENCE [LARGE SCALE GENOMIC DNA]</scope>
    <source>
        <strain evidence="2 3">B1-1</strain>
    </source>
</reference>
<keyword evidence="3" id="KW-1185">Reference proteome</keyword>
<evidence type="ECO:0000256" key="1">
    <source>
        <dbReference type="SAM" id="Phobius"/>
    </source>
</evidence>
<dbReference type="EMBL" id="JAUSWJ010000001">
    <property type="protein sequence ID" value="MDQ0515058.1"/>
    <property type="molecule type" value="Genomic_DNA"/>
</dbReference>